<evidence type="ECO:0000313" key="3">
    <source>
        <dbReference type="Proteomes" id="UP001369082"/>
    </source>
</evidence>
<reference evidence="2 3" key="1">
    <citation type="submission" date="2024-02" db="EMBL/GenBank/DDBJ databases">
        <title>Bacteria isolated from the canopy kelp, Nereocystis luetkeana.</title>
        <authorList>
            <person name="Pfister C.A."/>
            <person name="Younker I.T."/>
            <person name="Light S.H."/>
        </authorList>
    </citation>
    <scope>NUCLEOTIDE SEQUENCE [LARGE SCALE GENOMIC DNA]</scope>
    <source>
        <strain evidence="2 3">TI.1.05</strain>
    </source>
</reference>
<comment type="caution">
    <text evidence="2">The sequence shown here is derived from an EMBL/GenBank/DDBJ whole genome shotgun (WGS) entry which is preliminary data.</text>
</comment>
<dbReference type="InterPro" id="IPR051395">
    <property type="entry name" value="Cytochrome_c_Peroxidase/MauG"/>
</dbReference>
<evidence type="ECO:0000256" key="1">
    <source>
        <dbReference type="SAM" id="SignalP"/>
    </source>
</evidence>
<evidence type="ECO:0000313" key="2">
    <source>
        <dbReference type="EMBL" id="MEL0628808.1"/>
    </source>
</evidence>
<dbReference type="Pfam" id="PF06537">
    <property type="entry name" value="DHOR"/>
    <property type="match status" value="2"/>
</dbReference>
<dbReference type="PANTHER" id="PTHR30600:SF4">
    <property type="entry name" value="CYTOCHROME C DOMAIN-CONTAINING PROTEIN"/>
    <property type="match status" value="1"/>
</dbReference>
<sequence>MKSNYSKVSKHLLRGIFLLLGCNTVAHGDTSQFNTNEFSNASGSKPFSHPIKMNDEEFDQYILGRSFFTIPWVEAPSATTARDGLGPHFSSNTCVSCHENNGSAPTLSSKNQPLRALVFKLTQPSKHDSRWLINNIDTPAHDNVPDPVYGVQVSIRGNGKVKPEAQTRLKVESVPFTYPDRQTLTLTKFKPYLDKLAYGPLAKETTISLRQPPTLAGLRLIEQVPNEEILAWEDPTDKNQDGISGRANWLNSPDQDEKILGRLNWKSSAAGIVNQTANAAAHDLGLTNPFFMEERCQPAQKDCLAAPKGDDTPLGHLDLPMLRLQAIAAFIRDHKAPKTVNLDAKGRHGQKLFNEVGCNACHRSTLTTSDGVEFNPYSDLLLHDMGEELQDGRPEFLATEREFRTAPLWGVGQRVRKQHRFLHDARAKTPEEAILWHGGEAQTAKSKFIKLDQDQRLALLHFLEQL</sequence>
<gene>
    <name evidence="2" type="ORF">V6256_04220</name>
</gene>
<dbReference type="InterPro" id="IPR036909">
    <property type="entry name" value="Cyt_c-like_dom_sf"/>
</dbReference>
<organism evidence="2 3">
    <name type="scientific">Psychromonas aquatilis</name>
    <dbReference type="NCBI Taxonomy" id="2005072"/>
    <lineage>
        <taxon>Bacteria</taxon>
        <taxon>Pseudomonadati</taxon>
        <taxon>Pseudomonadota</taxon>
        <taxon>Gammaproteobacteria</taxon>
        <taxon>Alteromonadales</taxon>
        <taxon>Psychromonadaceae</taxon>
        <taxon>Psychromonas</taxon>
    </lineage>
</organism>
<dbReference type="EMBL" id="JBAKAZ010000010">
    <property type="protein sequence ID" value="MEL0628808.1"/>
    <property type="molecule type" value="Genomic_DNA"/>
</dbReference>
<feature type="chain" id="PRO_5046317126" evidence="1">
    <location>
        <begin position="29"/>
        <end position="466"/>
    </location>
</feature>
<dbReference type="Gene3D" id="1.10.760.10">
    <property type="entry name" value="Cytochrome c-like domain"/>
    <property type="match status" value="1"/>
</dbReference>
<dbReference type="SUPFAM" id="SSF46626">
    <property type="entry name" value="Cytochrome c"/>
    <property type="match status" value="1"/>
</dbReference>
<protein>
    <submittedName>
        <fullName evidence="2">Di-heme oxidoredictase family protein</fullName>
    </submittedName>
</protein>
<name>A0ABU9GNC0_9GAMM</name>
<keyword evidence="3" id="KW-1185">Reference proteome</keyword>
<dbReference type="RefSeq" id="WP_341596814.1">
    <property type="nucleotide sequence ID" value="NZ_JBAKAZ010000010.1"/>
</dbReference>
<dbReference type="PIRSF" id="PIRSF028099">
    <property type="entry name" value="DUF1111"/>
    <property type="match status" value="1"/>
</dbReference>
<proteinExistence type="predicted"/>
<accession>A0ABU9GNC0</accession>
<dbReference type="InterPro" id="IPR010538">
    <property type="entry name" value="DHOR"/>
</dbReference>
<dbReference type="PANTHER" id="PTHR30600">
    <property type="entry name" value="CYTOCHROME C PEROXIDASE-RELATED"/>
    <property type="match status" value="1"/>
</dbReference>
<feature type="signal peptide" evidence="1">
    <location>
        <begin position="1"/>
        <end position="28"/>
    </location>
</feature>
<dbReference type="Proteomes" id="UP001369082">
    <property type="component" value="Unassembled WGS sequence"/>
</dbReference>
<keyword evidence="1" id="KW-0732">Signal</keyword>